<evidence type="ECO:0000313" key="8">
    <source>
        <dbReference type="Proteomes" id="UP000546031"/>
    </source>
</evidence>
<comment type="catalytic activity">
    <reaction evidence="3 4">
        <text>[thioredoxin]-disulfide + L-methionine + H2O = L-methionine (S)-S-oxide + [thioredoxin]-dithiol</text>
        <dbReference type="Rhea" id="RHEA:19993"/>
        <dbReference type="Rhea" id="RHEA-COMP:10698"/>
        <dbReference type="Rhea" id="RHEA-COMP:10700"/>
        <dbReference type="ChEBI" id="CHEBI:15377"/>
        <dbReference type="ChEBI" id="CHEBI:29950"/>
        <dbReference type="ChEBI" id="CHEBI:50058"/>
        <dbReference type="ChEBI" id="CHEBI:57844"/>
        <dbReference type="ChEBI" id="CHEBI:58772"/>
        <dbReference type="EC" id="1.8.4.11"/>
    </reaction>
</comment>
<evidence type="ECO:0000259" key="6">
    <source>
        <dbReference type="Pfam" id="PF01625"/>
    </source>
</evidence>
<dbReference type="RefSeq" id="WP_176273532.1">
    <property type="nucleotide sequence ID" value="NZ_JABWTA010000001.1"/>
</dbReference>
<name>A0A850HE17_9SPHN</name>
<dbReference type="EMBL" id="JABWTA010000001">
    <property type="protein sequence ID" value="NVE95296.1"/>
    <property type="molecule type" value="Genomic_DNA"/>
</dbReference>
<sequence>MTATSPLASQLSKILFAAGASLALAACSITPASAGEVQYNAPAAERISTESGELRAAIFAGGCFWGIEGIFSHVKGVKRVQSGYHGGRAASATYKQVVTGFTDHAEAVRVVYDPDEVRYDELLQIFFSVGADPTLLNRQGPDVGTHYRTVLVPLGAEQRAVAKAYLAQMKKSGVWDKPIVAAIEPHKKFYVAEDYHQDFMAKNPRHGYILAWDKPKVEALAKMYPQHFRSEFLRDDS</sequence>
<dbReference type="NCBIfam" id="TIGR00401">
    <property type="entry name" value="msrA"/>
    <property type="match status" value="1"/>
</dbReference>
<dbReference type="Gene3D" id="3.30.1060.10">
    <property type="entry name" value="Peptide methionine sulphoxide reductase MsrA"/>
    <property type="match status" value="1"/>
</dbReference>
<comment type="similarity">
    <text evidence="4">Belongs to the MsrA Met sulfoxide reductase family.</text>
</comment>
<keyword evidence="5" id="KW-0732">Signal</keyword>
<dbReference type="AlphaFoldDB" id="A0A850HE17"/>
<accession>A0A850HE17</accession>
<evidence type="ECO:0000256" key="4">
    <source>
        <dbReference type="HAMAP-Rule" id="MF_01401"/>
    </source>
</evidence>
<dbReference type="InterPro" id="IPR036509">
    <property type="entry name" value="Met_Sox_Rdtase_MsrA_sf"/>
</dbReference>
<reference evidence="7 8" key="1">
    <citation type="submission" date="2020-06" db="EMBL/GenBank/DDBJ databases">
        <title>Altererythrobacter lutimaris sp. nov., a marine bacterium isolated from a tidal flat.</title>
        <authorList>
            <person name="Kim D."/>
            <person name="Yoo Y."/>
            <person name="Kim J.-J."/>
        </authorList>
    </citation>
    <scope>NUCLEOTIDE SEQUENCE [LARGE SCALE GENOMIC DNA]</scope>
    <source>
        <strain evidence="7 8">JGD-16</strain>
    </source>
</reference>
<comment type="catalytic activity">
    <reaction evidence="2 4">
        <text>L-methionyl-[protein] + [thioredoxin]-disulfide + H2O = L-methionyl-(S)-S-oxide-[protein] + [thioredoxin]-dithiol</text>
        <dbReference type="Rhea" id="RHEA:14217"/>
        <dbReference type="Rhea" id="RHEA-COMP:10698"/>
        <dbReference type="Rhea" id="RHEA-COMP:10700"/>
        <dbReference type="Rhea" id="RHEA-COMP:12313"/>
        <dbReference type="Rhea" id="RHEA-COMP:12315"/>
        <dbReference type="ChEBI" id="CHEBI:15377"/>
        <dbReference type="ChEBI" id="CHEBI:16044"/>
        <dbReference type="ChEBI" id="CHEBI:29950"/>
        <dbReference type="ChEBI" id="CHEBI:44120"/>
        <dbReference type="ChEBI" id="CHEBI:50058"/>
        <dbReference type="EC" id="1.8.4.11"/>
    </reaction>
</comment>
<evidence type="ECO:0000313" key="7">
    <source>
        <dbReference type="EMBL" id="NVE95296.1"/>
    </source>
</evidence>
<evidence type="ECO:0000256" key="2">
    <source>
        <dbReference type="ARBA" id="ARBA00047806"/>
    </source>
</evidence>
<comment type="function">
    <text evidence="4">Has an important function as a repair enzyme for proteins that have been inactivated by oxidation. Catalyzes the reversible oxidation-reduction of methionine sulfoxide in proteins to methionine.</text>
</comment>
<dbReference type="SUPFAM" id="SSF55068">
    <property type="entry name" value="Peptide methionine sulfoxide reductase"/>
    <property type="match status" value="1"/>
</dbReference>
<feature type="chain" id="PRO_5032749830" description="Peptide methionine sulfoxide reductase MsrA" evidence="5">
    <location>
        <begin position="35"/>
        <end position="237"/>
    </location>
</feature>
<dbReference type="InterPro" id="IPR002569">
    <property type="entry name" value="Met_Sox_Rdtase_MsrA_dom"/>
</dbReference>
<proteinExistence type="inferred from homology"/>
<dbReference type="Pfam" id="PF01625">
    <property type="entry name" value="PMSR"/>
    <property type="match status" value="1"/>
</dbReference>
<feature type="active site" evidence="4">
    <location>
        <position position="63"/>
    </location>
</feature>
<evidence type="ECO:0000256" key="3">
    <source>
        <dbReference type="ARBA" id="ARBA00048782"/>
    </source>
</evidence>
<evidence type="ECO:0000256" key="1">
    <source>
        <dbReference type="ARBA" id="ARBA00023002"/>
    </source>
</evidence>
<gene>
    <name evidence="4 7" type="primary">msrA</name>
    <name evidence="7" type="ORF">HUO12_10335</name>
</gene>
<keyword evidence="8" id="KW-1185">Reference proteome</keyword>
<comment type="caution">
    <text evidence="7">The sequence shown here is derived from an EMBL/GenBank/DDBJ whole genome shotgun (WGS) entry which is preliminary data.</text>
</comment>
<dbReference type="HAMAP" id="MF_01401">
    <property type="entry name" value="MsrA"/>
    <property type="match status" value="1"/>
</dbReference>
<evidence type="ECO:0000256" key="5">
    <source>
        <dbReference type="SAM" id="SignalP"/>
    </source>
</evidence>
<organism evidence="7 8">
    <name type="scientific">Altererythrobacter lutimaris</name>
    <dbReference type="NCBI Taxonomy" id="2743979"/>
    <lineage>
        <taxon>Bacteria</taxon>
        <taxon>Pseudomonadati</taxon>
        <taxon>Pseudomonadota</taxon>
        <taxon>Alphaproteobacteria</taxon>
        <taxon>Sphingomonadales</taxon>
        <taxon>Erythrobacteraceae</taxon>
        <taxon>Altererythrobacter</taxon>
    </lineage>
</organism>
<protein>
    <recommendedName>
        <fullName evidence="4">Peptide methionine sulfoxide reductase MsrA</fullName>
        <shortName evidence="4">Protein-methionine-S-oxide reductase</shortName>
        <ecNumber evidence="4">1.8.4.11</ecNumber>
    </recommendedName>
    <alternativeName>
        <fullName evidence="4">Peptide-methionine (S)-S-oxide reductase</fullName>
        <shortName evidence="4">Peptide Met(O) reductase</shortName>
    </alternativeName>
</protein>
<dbReference type="Proteomes" id="UP000546031">
    <property type="component" value="Unassembled WGS sequence"/>
</dbReference>
<dbReference type="GO" id="GO:0008113">
    <property type="term" value="F:peptide-methionine (S)-S-oxide reductase activity"/>
    <property type="evidence" value="ECO:0007669"/>
    <property type="project" value="UniProtKB-UniRule"/>
</dbReference>
<feature type="domain" description="Peptide methionine sulphoxide reductase MsrA" evidence="6">
    <location>
        <begin position="57"/>
        <end position="208"/>
    </location>
</feature>
<keyword evidence="1 4" id="KW-0560">Oxidoreductase</keyword>
<dbReference type="EC" id="1.8.4.11" evidence="4"/>
<dbReference type="PANTHER" id="PTHR43774">
    <property type="entry name" value="PEPTIDE METHIONINE SULFOXIDE REDUCTASE"/>
    <property type="match status" value="1"/>
</dbReference>
<feature type="signal peptide" evidence="5">
    <location>
        <begin position="1"/>
        <end position="34"/>
    </location>
</feature>
<dbReference type="PANTHER" id="PTHR43774:SF1">
    <property type="entry name" value="PEPTIDE METHIONINE SULFOXIDE REDUCTASE MSRA 2"/>
    <property type="match status" value="1"/>
</dbReference>